<protein>
    <submittedName>
        <fullName evidence="2">Uncharacterized protein</fullName>
    </submittedName>
</protein>
<dbReference type="EMBL" id="JAADJZ010000024">
    <property type="protein sequence ID" value="KAF2867231.1"/>
    <property type="molecule type" value="Genomic_DNA"/>
</dbReference>
<accession>A0A7C8I3S8</accession>
<gene>
    <name evidence="2" type="ORF">BDV95DRAFT_188033</name>
</gene>
<organism evidence="2 3">
    <name type="scientific">Massariosphaeria phaeospora</name>
    <dbReference type="NCBI Taxonomy" id="100035"/>
    <lineage>
        <taxon>Eukaryota</taxon>
        <taxon>Fungi</taxon>
        <taxon>Dikarya</taxon>
        <taxon>Ascomycota</taxon>
        <taxon>Pezizomycotina</taxon>
        <taxon>Dothideomycetes</taxon>
        <taxon>Pleosporomycetidae</taxon>
        <taxon>Pleosporales</taxon>
        <taxon>Pleosporales incertae sedis</taxon>
        <taxon>Massariosphaeria</taxon>
    </lineage>
</organism>
<sequence length="72" mass="8047">MSRNTTKPSKATAPDKTPDTPYNGEKINTNKASQYAGFRHFVHFLQSYGLKISDHDDVEEGKAILRGMGYDV</sequence>
<name>A0A7C8I3S8_9PLEO</name>
<comment type="caution">
    <text evidence="2">The sequence shown here is derived from an EMBL/GenBank/DDBJ whole genome shotgun (WGS) entry which is preliminary data.</text>
</comment>
<reference evidence="2 3" key="1">
    <citation type="submission" date="2020-01" db="EMBL/GenBank/DDBJ databases">
        <authorList>
            <consortium name="DOE Joint Genome Institute"/>
            <person name="Haridas S."/>
            <person name="Albert R."/>
            <person name="Binder M."/>
            <person name="Bloem J."/>
            <person name="Labutti K."/>
            <person name="Salamov A."/>
            <person name="Andreopoulos B."/>
            <person name="Baker S.E."/>
            <person name="Barry K."/>
            <person name="Bills G."/>
            <person name="Bluhm B.H."/>
            <person name="Cannon C."/>
            <person name="Castanera R."/>
            <person name="Culley D.E."/>
            <person name="Daum C."/>
            <person name="Ezra D."/>
            <person name="Gonzalez J.B."/>
            <person name="Henrissat B."/>
            <person name="Kuo A."/>
            <person name="Liang C."/>
            <person name="Lipzen A."/>
            <person name="Lutzoni F."/>
            <person name="Magnuson J."/>
            <person name="Mondo S."/>
            <person name="Nolan M."/>
            <person name="Ohm R."/>
            <person name="Pangilinan J."/>
            <person name="Park H.-J.H."/>
            <person name="Ramirez L."/>
            <person name="Alfaro M."/>
            <person name="Sun H."/>
            <person name="Tritt A."/>
            <person name="Yoshinaga Y."/>
            <person name="Zwiers L.-H.L."/>
            <person name="Turgeon B.G."/>
            <person name="Goodwin S.B."/>
            <person name="Spatafora J.W."/>
            <person name="Crous P.W."/>
            <person name="Grigoriev I.V."/>
        </authorList>
    </citation>
    <scope>NUCLEOTIDE SEQUENCE [LARGE SCALE GENOMIC DNA]</scope>
    <source>
        <strain evidence="2 3">CBS 611.86</strain>
    </source>
</reference>
<evidence type="ECO:0000313" key="2">
    <source>
        <dbReference type="EMBL" id="KAF2867231.1"/>
    </source>
</evidence>
<feature type="region of interest" description="Disordered" evidence="1">
    <location>
        <begin position="1"/>
        <end position="27"/>
    </location>
</feature>
<evidence type="ECO:0000256" key="1">
    <source>
        <dbReference type="SAM" id="MobiDB-lite"/>
    </source>
</evidence>
<proteinExistence type="predicted"/>
<dbReference type="Proteomes" id="UP000481861">
    <property type="component" value="Unassembled WGS sequence"/>
</dbReference>
<dbReference type="AlphaFoldDB" id="A0A7C8I3S8"/>
<keyword evidence="3" id="KW-1185">Reference proteome</keyword>
<evidence type="ECO:0000313" key="3">
    <source>
        <dbReference type="Proteomes" id="UP000481861"/>
    </source>
</evidence>
<dbReference type="OrthoDB" id="4232400at2759"/>